<keyword evidence="3 6" id="KW-0812">Transmembrane</keyword>
<feature type="transmembrane region" description="Helical" evidence="6">
    <location>
        <begin position="531"/>
        <end position="552"/>
    </location>
</feature>
<feature type="transmembrane region" description="Helical" evidence="6">
    <location>
        <begin position="240"/>
        <end position="261"/>
    </location>
</feature>
<dbReference type="Pfam" id="PF01554">
    <property type="entry name" value="MatE"/>
    <property type="match status" value="2"/>
</dbReference>
<evidence type="ECO:0000256" key="6">
    <source>
        <dbReference type="RuleBase" id="RU004914"/>
    </source>
</evidence>
<dbReference type="GO" id="GO:1990961">
    <property type="term" value="P:xenobiotic detoxification by transmembrane export across the plasma membrane"/>
    <property type="evidence" value="ECO:0007669"/>
    <property type="project" value="InterPro"/>
</dbReference>
<feature type="transmembrane region" description="Helical" evidence="6">
    <location>
        <begin position="12"/>
        <end position="32"/>
    </location>
</feature>
<feature type="transmembrane region" description="Helical" evidence="6">
    <location>
        <begin position="44"/>
        <end position="70"/>
    </location>
</feature>
<feature type="transmembrane region" description="Helical" evidence="6">
    <location>
        <begin position="273"/>
        <end position="290"/>
    </location>
</feature>
<feature type="transmembrane region" description="Helical" evidence="6">
    <location>
        <begin position="302"/>
        <end position="325"/>
    </location>
</feature>
<comment type="similarity">
    <text evidence="2 6">Belongs to the multi antimicrobial extrusion (MATE) (TC 2.A.66.1) family.</text>
</comment>
<keyword evidence="5 6" id="KW-0472">Membrane</keyword>
<dbReference type="GO" id="GO:0016020">
    <property type="term" value="C:membrane"/>
    <property type="evidence" value="ECO:0007669"/>
    <property type="project" value="UniProtKB-SubCell"/>
</dbReference>
<dbReference type="NCBIfam" id="TIGR00797">
    <property type="entry name" value="matE"/>
    <property type="match status" value="1"/>
</dbReference>
<feature type="transmembrane region" description="Helical" evidence="6">
    <location>
        <begin position="377"/>
        <end position="395"/>
    </location>
</feature>
<comment type="subcellular location">
    <subcellularLocation>
        <location evidence="1">Membrane</location>
        <topology evidence="1">Multi-pass membrane protein</topology>
    </subcellularLocation>
</comment>
<dbReference type="PANTHER" id="PTHR11206">
    <property type="entry name" value="MULTIDRUG RESISTANCE PROTEIN"/>
    <property type="match status" value="1"/>
</dbReference>
<feature type="transmembrane region" description="Helical" evidence="6">
    <location>
        <begin position="498"/>
        <end position="519"/>
    </location>
</feature>
<evidence type="ECO:0000256" key="2">
    <source>
        <dbReference type="ARBA" id="ARBA00010199"/>
    </source>
</evidence>
<reference evidence="7 8" key="1">
    <citation type="submission" date="2020-04" db="EMBL/GenBank/DDBJ databases">
        <title>Plant Genome Project.</title>
        <authorList>
            <person name="Zhang R.-G."/>
        </authorList>
    </citation>
    <scope>NUCLEOTIDE SEQUENCE [LARGE SCALE GENOMIC DNA]</scope>
    <source>
        <strain evidence="7">YNK0</strain>
        <tissue evidence="7">Leaf</tissue>
    </source>
</reference>
<feature type="transmembrane region" description="Helical" evidence="6">
    <location>
        <begin position="415"/>
        <end position="434"/>
    </location>
</feature>
<dbReference type="GO" id="GO:0042910">
    <property type="term" value="F:xenobiotic transmembrane transporter activity"/>
    <property type="evidence" value="ECO:0007669"/>
    <property type="project" value="InterPro"/>
</dbReference>
<feature type="transmembrane region" description="Helical" evidence="6">
    <location>
        <begin position="158"/>
        <end position="183"/>
    </location>
</feature>
<protein>
    <recommendedName>
        <fullName evidence="6">Protein DETOXIFICATION</fullName>
    </recommendedName>
    <alternativeName>
        <fullName evidence="6">Multidrug and toxic compound extrusion protein</fullName>
    </alternativeName>
</protein>
<evidence type="ECO:0000313" key="7">
    <source>
        <dbReference type="EMBL" id="KAF8399057.1"/>
    </source>
</evidence>
<evidence type="ECO:0000256" key="1">
    <source>
        <dbReference type="ARBA" id="ARBA00004141"/>
    </source>
</evidence>
<sequence length="596" mass="64894">MNREKFGTDIGMRRCAVMIMGRGAVLGLFFGVKGCLPGNGKECSLGLVLAVLGMKRGIVLGMVRGAILGLDFGMKGCLSRHGKGCSLGLFLAILGMKLEQRRAHERASATVSNPRNMDREEQEVVQTLLVPISEENGLEVPNKGFRRLEIVEEVKKQLWLAGPLISVSFLQYCLQVISVMFVGHIGELALSSASMATSFASVTGFSLLTGMGSALDTLCGQAYGGKQYNMLGTYMQRAMFVLLLVSVPVAFIWANTEYILIGLGQDPDISKGAGLYARYMIPMLFSYGLLQCLVRFLQAQNIVFPMMIISGVTTLLHFPICWILVFKSGLGNRGAAMANSLSYWINVLLLALYVKYSTACKKTWTGFSKEALHDVPNFLRLAIPSAVMVCLEFWSFEMILLMSGLLPNPQLETSVLSIILNTCALSFNISFGLGSSGSTRVSNELGAGQSQAARLAVRVVILMATIGGLFLGLTMIILRGTWGYLFSNEEEVVRYVATMMPLLATSNFLDGIQCALSGVVRGCGWQKTGAFVNLGAYYLVGIPFSVFLTFVLHGGGKGLWMGIICALFVQVLSFLLITLRTNWDQEVKQFCKEGYG</sequence>
<dbReference type="InterPro" id="IPR002528">
    <property type="entry name" value="MATE_fam"/>
</dbReference>
<feature type="transmembrane region" description="Helical" evidence="6">
    <location>
        <begin position="195"/>
        <end position="219"/>
    </location>
</feature>
<dbReference type="EMBL" id="JABCRI010000010">
    <property type="protein sequence ID" value="KAF8399057.1"/>
    <property type="molecule type" value="Genomic_DNA"/>
</dbReference>
<evidence type="ECO:0000256" key="5">
    <source>
        <dbReference type="ARBA" id="ARBA00023136"/>
    </source>
</evidence>
<evidence type="ECO:0000256" key="3">
    <source>
        <dbReference type="ARBA" id="ARBA00022692"/>
    </source>
</evidence>
<gene>
    <name evidence="7" type="ORF">HHK36_014923</name>
</gene>
<feature type="transmembrane region" description="Helical" evidence="6">
    <location>
        <begin position="558"/>
        <end position="579"/>
    </location>
</feature>
<evidence type="ECO:0000256" key="4">
    <source>
        <dbReference type="ARBA" id="ARBA00022989"/>
    </source>
</evidence>
<keyword evidence="8" id="KW-1185">Reference proteome</keyword>
<dbReference type="OrthoDB" id="2126698at2759"/>
<feature type="transmembrane region" description="Helical" evidence="6">
    <location>
        <begin position="337"/>
        <end position="356"/>
    </location>
</feature>
<keyword evidence="4 6" id="KW-1133">Transmembrane helix</keyword>
<accession>A0A834Z3P0</accession>
<dbReference type="AlphaFoldDB" id="A0A834Z3P0"/>
<evidence type="ECO:0000313" key="8">
    <source>
        <dbReference type="Proteomes" id="UP000655225"/>
    </source>
</evidence>
<dbReference type="CDD" id="cd13132">
    <property type="entry name" value="MATE_eukaryotic"/>
    <property type="match status" value="1"/>
</dbReference>
<dbReference type="GO" id="GO:0015297">
    <property type="term" value="F:antiporter activity"/>
    <property type="evidence" value="ECO:0007669"/>
    <property type="project" value="InterPro"/>
</dbReference>
<dbReference type="InterPro" id="IPR045069">
    <property type="entry name" value="MATE_euk"/>
</dbReference>
<proteinExistence type="inferred from homology"/>
<comment type="caution">
    <text evidence="7">The sequence shown here is derived from an EMBL/GenBank/DDBJ whole genome shotgun (WGS) entry which is preliminary data.</text>
</comment>
<dbReference type="OMA" id="IWANTEY"/>
<organism evidence="7 8">
    <name type="scientific">Tetracentron sinense</name>
    <name type="common">Spur-leaf</name>
    <dbReference type="NCBI Taxonomy" id="13715"/>
    <lineage>
        <taxon>Eukaryota</taxon>
        <taxon>Viridiplantae</taxon>
        <taxon>Streptophyta</taxon>
        <taxon>Embryophyta</taxon>
        <taxon>Tracheophyta</taxon>
        <taxon>Spermatophyta</taxon>
        <taxon>Magnoliopsida</taxon>
        <taxon>Trochodendrales</taxon>
        <taxon>Trochodendraceae</taxon>
        <taxon>Tetracentron</taxon>
    </lineage>
</organism>
<name>A0A834Z3P0_TETSI</name>
<feature type="transmembrane region" description="Helical" evidence="6">
    <location>
        <begin position="455"/>
        <end position="478"/>
    </location>
</feature>
<dbReference type="Proteomes" id="UP000655225">
    <property type="component" value="Unassembled WGS sequence"/>
</dbReference>